<dbReference type="InterPro" id="IPR027640">
    <property type="entry name" value="Kinesin-like_fam"/>
</dbReference>
<dbReference type="InterPro" id="IPR036961">
    <property type="entry name" value="Kinesin_motor_dom_sf"/>
</dbReference>
<comment type="similarity">
    <text evidence="3 4">Belongs to the TRAFAC class myosin-kinesin ATPase superfamily. Kinesin family.</text>
</comment>
<dbReference type="GO" id="GO:0005874">
    <property type="term" value="C:microtubule"/>
    <property type="evidence" value="ECO:0007669"/>
    <property type="project" value="UniProtKB-KW"/>
</dbReference>
<evidence type="ECO:0000256" key="5">
    <source>
        <dbReference type="SAM" id="MobiDB-lite"/>
    </source>
</evidence>
<evidence type="ECO:0000256" key="4">
    <source>
        <dbReference type="RuleBase" id="RU000394"/>
    </source>
</evidence>
<keyword evidence="4" id="KW-0493">Microtubule</keyword>
<evidence type="ECO:0000256" key="3">
    <source>
        <dbReference type="PROSITE-ProRule" id="PRU00283"/>
    </source>
</evidence>
<keyword evidence="2 3" id="KW-0067">ATP-binding</keyword>
<feature type="compositionally biased region" description="Polar residues" evidence="5">
    <location>
        <begin position="1"/>
        <end position="12"/>
    </location>
</feature>
<organism evidence="7 8">
    <name type="scientific">Monosporascus ibericus</name>
    <dbReference type="NCBI Taxonomy" id="155417"/>
    <lineage>
        <taxon>Eukaryota</taxon>
        <taxon>Fungi</taxon>
        <taxon>Dikarya</taxon>
        <taxon>Ascomycota</taxon>
        <taxon>Pezizomycotina</taxon>
        <taxon>Sordariomycetes</taxon>
        <taxon>Xylariomycetidae</taxon>
        <taxon>Xylariales</taxon>
        <taxon>Xylariales incertae sedis</taxon>
        <taxon>Monosporascus</taxon>
    </lineage>
</organism>
<name>A0A4Q4SXN0_9PEZI</name>
<feature type="compositionally biased region" description="Polar residues" evidence="5">
    <location>
        <begin position="137"/>
        <end position="153"/>
    </location>
</feature>
<evidence type="ECO:0000313" key="7">
    <source>
        <dbReference type="EMBL" id="RYO82515.1"/>
    </source>
</evidence>
<dbReference type="GO" id="GO:0005524">
    <property type="term" value="F:ATP binding"/>
    <property type="evidence" value="ECO:0007669"/>
    <property type="project" value="UniProtKB-UniRule"/>
</dbReference>
<feature type="compositionally biased region" description="Polar residues" evidence="5">
    <location>
        <begin position="98"/>
        <end position="109"/>
    </location>
</feature>
<dbReference type="GO" id="GO:0007018">
    <property type="term" value="P:microtubule-based movement"/>
    <property type="evidence" value="ECO:0007669"/>
    <property type="project" value="InterPro"/>
</dbReference>
<feature type="binding site" evidence="3">
    <location>
        <begin position="588"/>
        <end position="595"/>
    </location>
    <ligand>
        <name>ATP</name>
        <dbReference type="ChEBI" id="CHEBI:30616"/>
    </ligand>
</feature>
<gene>
    <name evidence="7" type="ORF">DL764_009597</name>
</gene>
<dbReference type="InterPro" id="IPR027417">
    <property type="entry name" value="P-loop_NTPase"/>
</dbReference>
<reference evidence="7 8" key="1">
    <citation type="submission" date="2018-06" db="EMBL/GenBank/DDBJ databases">
        <title>Complete Genomes of Monosporascus.</title>
        <authorList>
            <person name="Robinson A.J."/>
            <person name="Natvig D.O."/>
        </authorList>
    </citation>
    <scope>NUCLEOTIDE SEQUENCE [LARGE SCALE GENOMIC DNA]</scope>
    <source>
        <strain evidence="7 8">CBS 110550</strain>
    </source>
</reference>
<protein>
    <recommendedName>
        <fullName evidence="4">Kinesin-like protein</fullName>
    </recommendedName>
</protein>
<feature type="region of interest" description="Disordered" evidence="5">
    <location>
        <begin position="403"/>
        <end position="459"/>
    </location>
</feature>
<dbReference type="OrthoDB" id="3176171at2759"/>
<evidence type="ECO:0000256" key="2">
    <source>
        <dbReference type="ARBA" id="ARBA00022840"/>
    </source>
</evidence>
<keyword evidence="1 3" id="KW-0547">Nucleotide-binding</keyword>
<feature type="compositionally biased region" description="Basic and acidic residues" evidence="5">
    <location>
        <begin position="431"/>
        <end position="459"/>
    </location>
</feature>
<proteinExistence type="inferred from homology"/>
<keyword evidence="3 4" id="KW-0505">Motor protein</keyword>
<dbReference type="Proteomes" id="UP000293360">
    <property type="component" value="Unassembled WGS sequence"/>
</dbReference>
<dbReference type="PROSITE" id="PS50067">
    <property type="entry name" value="KINESIN_MOTOR_2"/>
    <property type="match status" value="1"/>
</dbReference>
<feature type="region of interest" description="Disordered" evidence="5">
    <location>
        <begin position="89"/>
        <end position="109"/>
    </location>
</feature>
<accession>A0A4Q4SXN0</accession>
<dbReference type="GO" id="GO:0008017">
    <property type="term" value="F:microtubule binding"/>
    <property type="evidence" value="ECO:0007669"/>
    <property type="project" value="InterPro"/>
</dbReference>
<dbReference type="GO" id="GO:0003777">
    <property type="term" value="F:microtubule motor activity"/>
    <property type="evidence" value="ECO:0007669"/>
    <property type="project" value="InterPro"/>
</dbReference>
<keyword evidence="8" id="KW-1185">Reference proteome</keyword>
<dbReference type="SMART" id="SM00129">
    <property type="entry name" value="KISc"/>
    <property type="match status" value="1"/>
</dbReference>
<dbReference type="PANTHER" id="PTHR47972">
    <property type="entry name" value="KINESIN-LIKE PROTEIN KLP-3"/>
    <property type="match status" value="1"/>
</dbReference>
<comment type="caution">
    <text evidence="7">The sequence shown here is derived from an EMBL/GenBank/DDBJ whole genome shotgun (WGS) entry which is preliminary data.</text>
</comment>
<dbReference type="InterPro" id="IPR001752">
    <property type="entry name" value="Kinesin_motor_dom"/>
</dbReference>
<dbReference type="InterPro" id="IPR019821">
    <property type="entry name" value="Kinesin_motor_CS"/>
</dbReference>
<feature type="region of interest" description="Disordered" evidence="5">
    <location>
        <begin position="1"/>
        <end position="29"/>
    </location>
</feature>
<evidence type="ECO:0000259" key="6">
    <source>
        <dbReference type="PROSITE" id="PS50067"/>
    </source>
</evidence>
<dbReference type="SUPFAM" id="SSF52540">
    <property type="entry name" value="P-loop containing nucleoside triphosphate hydrolases"/>
    <property type="match status" value="1"/>
</dbReference>
<feature type="region of interest" description="Disordered" evidence="5">
    <location>
        <begin position="62"/>
        <end position="81"/>
    </location>
</feature>
<dbReference type="AlphaFoldDB" id="A0A4Q4SXN0"/>
<evidence type="ECO:0000256" key="1">
    <source>
        <dbReference type="ARBA" id="ARBA00022741"/>
    </source>
</evidence>
<dbReference type="EMBL" id="QJNU01000938">
    <property type="protein sequence ID" value="RYO82515.1"/>
    <property type="molecule type" value="Genomic_DNA"/>
</dbReference>
<feature type="region of interest" description="Disordered" evidence="5">
    <location>
        <begin position="137"/>
        <end position="197"/>
    </location>
</feature>
<dbReference type="PROSITE" id="PS00411">
    <property type="entry name" value="KINESIN_MOTOR_1"/>
    <property type="match status" value="1"/>
</dbReference>
<dbReference type="Gene3D" id="3.40.850.10">
    <property type="entry name" value="Kinesin motor domain"/>
    <property type="match status" value="1"/>
</dbReference>
<evidence type="ECO:0000313" key="8">
    <source>
        <dbReference type="Proteomes" id="UP000293360"/>
    </source>
</evidence>
<sequence>MEGETSHTQTVRPSGIRPPSTIAASSRLPQFSASISQGSSFGLHEMSDSQSNARAYQSMVPQVGTGLKRGPSQPVFQPDPKRKTLAEKAGTEFPGRWNNPSAGPASTSRSVAKGYSLKDVGSLIFVAFFTKSISTASTGLSASRPTSNSSYGSSHGPGNRPASRSHIRAKSNTRTVRPATSMDTREEISNVRSGHNATDIDERLGKFETEFQTMKQLMDSAAMDKDRYVEELDIAKRRVAQLQAKKEELQDDLDDAKRELQNATREIQYLKNDFEKQKRNHEDDCELLNRKHSREIEEERRLLSVEREKHQDLQRQFEEKCGREAEAQRDRLERELTEYRSRISSLRQAKELEVQRLGLQLQAGQLQLKNTDEELRKAKDQIEDHEQTISRLNAKVKQLEENARSLQEAYGSSENRKDHQIGDMSRQLQELSKRAEAAERGADEASKAAKKAIESSNEEFEKFKQELKEKLVREEEKRHKLFEQVQDLKGNIRVMCRIRPPGENPNDLPVQFEYLESEYDEDKYAGVIVPTEKDHPAEEGKKVAGRTPPFNFERIFDPSCTNEDVFDEISQLVQSVMDGKKVCIFCYGQTGSGKTYTMSNQSPGGGGQECDYGIIPRAKEMIFREMERLRSLGWEYTVEGSYLEVYKNKLYDLLASRDAAPRTLEVKKVSDELEIKDHGFTLLNTEEDLESMVKTAETNRHVAETNMNRASSRSHSILVLKIHGKKSLGDGKFKFREGTLNLIDLAGSESVGRSGATGDVAEEGRQINMSLTHLGTVLKQLGEGRKKESIDFSSYTLTQVLRPSLGERCRTLMFVMVSPLKENTKETISSLKFAENAQKVKQGVGGSKSAGSKKAR</sequence>
<feature type="domain" description="Kinesin motor" evidence="6">
    <location>
        <begin position="491"/>
        <end position="840"/>
    </location>
</feature>
<dbReference type="STRING" id="155417.A0A4Q4SXN0"/>
<dbReference type="PRINTS" id="PR00380">
    <property type="entry name" value="KINESINHEAVY"/>
</dbReference>
<dbReference type="Pfam" id="PF00225">
    <property type="entry name" value="Kinesin"/>
    <property type="match status" value="1"/>
</dbReference>